<reference evidence="2 3" key="1">
    <citation type="submission" date="2019-11" db="EMBL/GenBank/DDBJ databases">
        <title>Complete genome sequence of Corynebacterium kalinowskii 1959, a novel Corynebacterium species isolated from soil of a small paddock in Vilsendorf, Germany.</title>
        <authorList>
            <person name="Schaffert L."/>
            <person name="Ruwe M."/>
            <person name="Milse J."/>
            <person name="Hanuschka K."/>
            <person name="Ortseifen V."/>
            <person name="Droste J."/>
            <person name="Brandt D."/>
            <person name="Schlueter L."/>
            <person name="Kutter Y."/>
            <person name="Vinke S."/>
            <person name="Viehoefer P."/>
            <person name="Jacob L."/>
            <person name="Luebke N.-C."/>
            <person name="Schulte-Berndt E."/>
            <person name="Hain C."/>
            <person name="Linder M."/>
            <person name="Schmidt P."/>
            <person name="Wollenschlaeger L."/>
            <person name="Luttermann T."/>
            <person name="Thieme E."/>
            <person name="Hassa J."/>
            <person name="Haak M."/>
            <person name="Wittchen M."/>
            <person name="Mentz A."/>
            <person name="Persicke M."/>
            <person name="Busche T."/>
            <person name="Ruckert C."/>
        </authorList>
    </citation>
    <scope>NUCLEOTIDE SEQUENCE [LARGE SCALE GENOMIC DNA]</scope>
    <source>
        <strain evidence="2 3">2039</strain>
    </source>
</reference>
<sequence length="215" mass="23763">MNMSMRIDIWSDYVCPFCSLGERHLSLALENFAGREDVEVIWRSFQLSPEAEKEPQDSMVESLSRMKGAPTAQIEGMLGQLAAQAEQVGLDFNWREGVNANTWDAHRVGQLAREKGVGMAWDEIVKDGFLSRGRNIADHDTLREFAGKVGLEAEEVNRVLNSEEYSDQVNADIATARQIGVQGVPFFVFDGRLAVSGAQPVEVFTQALEQAAAAK</sequence>
<dbReference type="PANTHER" id="PTHR13887:SF41">
    <property type="entry name" value="THIOREDOXIN SUPERFAMILY PROTEIN"/>
    <property type="match status" value="1"/>
</dbReference>
<dbReference type="AlphaFoldDB" id="A0A6B8VR14"/>
<evidence type="ECO:0000313" key="3">
    <source>
        <dbReference type="Proteomes" id="UP000424462"/>
    </source>
</evidence>
<organism evidence="2 3">
    <name type="scientific">Corynebacterium occultum</name>
    <dbReference type="NCBI Taxonomy" id="2675219"/>
    <lineage>
        <taxon>Bacteria</taxon>
        <taxon>Bacillati</taxon>
        <taxon>Actinomycetota</taxon>
        <taxon>Actinomycetes</taxon>
        <taxon>Mycobacteriales</taxon>
        <taxon>Corynebacteriaceae</taxon>
        <taxon>Corynebacterium</taxon>
    </lineage>
</organism>
<dbReference type="CDD" id="cd03024">
    <property type="entry name" value="DsbA_FrnE"/>
    <property type="match status" value="1"/>
</dbReference>
<dbReference type="Gene3D" id="3.40.30.10">
    <property type="entry name" value="Glutaredoxin"/>
    <property type="match status" value="1"/>
</dbReference>
<dbReference type="Pfam" id="PF01323">
    <property type="entry name" value="DSBA"/>
    <property type="match status" value="1"/>
</dbReference>
<proteinExistence type="predicted"/>
<dbReference type="EMBL" id="CP046455">
    <property type="protein sequence ID" value="QGU07992.1"/>
    <property type="molecule type" value="Genomic_DNA"/>
</dbReference>
<dbReference type="InterPro" id="IPR036249">
    <property type="entry name" value="Thioredoxin-like_sf"/>
</dbReference>
<dbReference type="KEGG" id="cok:COCCU_10365"/>
<dbReference type="Proteomes" id="UP000424462">
    <property type="component" value="Chromosome"/>
</dbReference>
<protein>
    <submittedName>
        <fullName evidence="2">DSBA-like thioredoxin domain protein</fullName>
    </submittedName>
</protein>
<accession>A0A6B8VR14</accession>
<dbReference type="SUPFAM" id="SSF52833">
    <property type="entry name" value="Thioredoxin-like"/>
    <property type="match status" value="1"/>
</dbReference>
<evidence type="ECO:0000313" key="2">
    <source>
        <dbReference type="EMBL" id="QGU07992.1"/>
    </source>
</evidence>
<dbReference type="GO" id="GO:0016491">
    <property type="term" value="F:oxidoreductase activity"/>
    <property type="evidence" value="ECO:0007669"/>
    <property type="project" value="InterPro"/>
</dbReference>
<keyword evidence="3" id="KW-1185">Reference proteome</keyword>
<dbReference type="InterPro" id="IPR001853">
    <property type="entry name" value="DSBA-like_thioredoxin_dom"/>
</dbReference>
<feature type="domain" description="DSBA-like thioredoxin" evidence="1">
    <location>
        <begin position="7"/>
        <end position="208"/>
    </location>
</feature>
<name>A0A6B8VR14_9CORY</name>
<evidence type="ECO:0000259" key="1">
    <source>
        <dbReference type="Pfam" id="PF01323"/>
    </source>
</evidence>
<gene>
    <name evidence="2" type="ORF">COCCU_10365</name>
</gene>
<dbReference type="PANTHER" id="PTHR13887">
    <property type="entry name" value="GLUTATHIONE S-TRANSFERASE KAPPA"/>
    <property type="match status" value="1"/>
</dbReference>